<dbReference type="RefSeq" id="WP_074797136.1">
    <property type="nucleotide sequence ID" value="NZ_FOVJ01000004.1"/>
</dbReference>
<evidence type="ECO:0000256" key="2">
    <source>
        <dbReference type="SAM" id="SignalP"/>
    </source>
</evidence>
<keyword evidence="3" id="KW-0540">Nuclease</keyword>
<keyword evidence="4" id="KW-1185">Reference proteome</keyword>
<reference evidence="4" key="1">
    <citation type="submission" date="2016-10" db="EMBL/GenBank/DDBJ databases">
        <authorList>
            <person name="Varghese N."/>
        </authorList>
    </citation>
    <scope>NUCLEOTIDE SEQUENCE [LARGE SCALE GENOMIC DNA]</scope>
    <source>
        <strain evidence="4">Nsp8</strain>
    </source>
</reference>
<proteinExistence type="predicted"/>
<dbReference type="GO" id="GO:0004527">
    <property type="term" value="F:exonuclease activity"/>
    <property type="evidence" value="ECO:0007669"/>
    <property type="project" value="UniProtKB-KW"/>
</dbReference>
<sequence length="412" mass="45255">MSLPRLISFLAILLALLPASVQSKETSPIGIAVFNMAWAGTIDNFKRHVEVCSAAGVNWCDTRARISRGAQNATPEEEARARRCLDATIAAAGSFDEAMMIAPCNAYGTRKNPGRVETEENYNVKLDGLRATVENLIQNKKMRIIAFQEVKSQEIIEHVLGKFVEQFNVCVAPHTTFQTVAFAWDKTISSGAYGCVPNPDLAISEQPKDDEDEAFSHRVRPGLSLELVVNGSPVTFLNIHLKSGCANLKTSGGFPGRKMTDPHANCIMLNRQIPILEDWVDYVARESPRFVLLGDFNRRIDEEAKAAVTETEVRADGTDPSGPNTKDELGRVKSNYLWQEIADGAPLMHQVPLTSTERGCTGFTGLDHIVISDPIKLAHAGVLESGKIAVVKRKRQHIATSDHCPRITILEL</sequence>
<dbReference type="SUPFAM" id="SSF56219">
    <property type="entry name" value="DNase I-like"/>
    <property type="match status" value="1"/>
</dbReference>
<dbReference type="InterPro" id="IPR036691">
    <property type="entry name" value="Endo/exonu/phosph_ase_sf"/>
</dbReference>
<evidence type="ECO:0000256" key="1">
    <source>
        <dbReference type="SAM" id="MobiDB-lite"/>
    </source>
</evidence>
<feature type="region of interest" description="Disordered" evidence="1">
    <location>
        <begin position="310"/>
        <end position="329"/>
    </location>
</feature>
<dbReference type="EMBL" id="FOVJ01000004">
    <property type="protein sequence ID" value="SFN88600.1"/>
    <property type="molecule type" value="Genomic_DNA"/>
</dbReference>
<evidence type="ECO:0000313" key="4">
    <source>
        <dbReference type="Proteomes" id="UP000183107"/>
    </source>
</evidence>
<dbReference type="Proteomes" id="UP000183107">
    <property type="component" value="Unassembled WGS sequence"/>
</dbReference>
<organism evidence="3 4">
    <name type="scientific">Nitrosospira briensis</name>
    <dbReference type="NCBI Taxonomy" id="35799"/>
    <lineage>
        <taxon>Bacteria</taxon>
        <taxon>Pseudomonadati</taxon>
        <taxon>Pseudomonadota</taxon>
        <taxon>Betaproteobacteria</taxon>
        <taxon>Nitrosomonadales</taxon>
        <taxon>Nitrosomonadaceae</taxon>
        <taxon>Nitrosospira</taxon>
    </lineage>
</organism>
<keyword evidence="3" id="KW-0255">Endonuclease</keyword>
<keyword evidence="2" id="KW-0732">Signal</keyword>
<dbReference type="GO" id="GO:0004519">
    <property type="term" value="F:endonuclease activity"/>
    <property type="evidence" value="ECO:0007669"/>
    <property type="project" value="UniProtKB-KW"/>
</dbReference>
<keyword evidence="3" id="KW-0378">Hydrolase</keyword>
<feature type="chain" id="PRO_5010166021" evidence="2">
    <location>
        <begin position="24"/>
        <end position="412"/>
    </location>
</feature>
<accession>A0A1I5CNK6</accession>
<keyword evidence="3" id="KW-0269">Exonuclease</keyword>
<dbReference type="AlphaFoldDB" id="A0A1I5CNK6"/>
<feature type="signal peptide" evidence="2">
    <location>
        <begin position="1"/>
        <end position="23"/>
    </location>
</feature>
<name>A0A1I5CNK6_9PROT</name>
<evidence type="ECO:0000313" key="3">
    <source>
        <dbReference type="EMBL" id="SFN88600.1"/>
    </source>
</evidence>
<protein>
    <submittedName>
        <fullName evidence="3">Endonuclease/Exonuclease/phosphatase family protein</fullName>
    </submittedName>
</protein>
<dbReference type="OrthoDB" id="395856at2"/>
<dbReference type="Gene3D" id="3.60.10.10">
    <property type="entry name" value="Endonuclease/exonuclease/phosphatase"/>
    <property type="match status" value="1"/>
</dbReference>
<gene>
    <name evidence="3" type="ORF">SAMN05216386_2079</name>
</gene>